<dbReference type="EMBL" id="KL142430">
    <property type="protein sequence ID" value="KDR65915.1"/>
    <property type="molecule type" value="Genomic_DNA"/>
</dbReference>
<dbReference type="HOGENOM" id="CLU_912494_0_0_1"/>
<dbReference type="AlphaFoldDB" id="A0A067S4Z0"/>
<gene>
    <name evidence="1" type="ORF">GALMADRAFT_148294</name>
</gene>
<evidence type="ECO:0000313" key="1">
    <source>
        <dbReference type="EMBL" id="KDR65915.1"/>
    </source>
</evidence>
<accession>A0A067S4Z0</accession>
<dbReference type="OrthoDB" id="2987940at2759"/>
<sequence length="279" mass="31882">MNNWDELCILCGISPNPPRKIYPTPEFGTPEFGAQDLADKLIKHDPSILEDLQFEKDELVERLRDALTLDSPHYGRPGNWEGFTTCVAVGHFYKKNDIPRRIVYTESSKERRIPDGVKVMTRVVEMPSCGDFNFDILRNRHGHKLQVHKFLSCSSSTRFSGDSFGNFFLSEACFHYLEAWIDQSQFVPGTRARSLSFAGELYEVVNSRKRGRVNGVGTLQWMDYGGIENTLVRTQSYLHRGLKVPKYTAAAIRSKSTRQRVFDAILRDCGSWKFDALNS</sequence>
<reference evidence="2" key="1">
    <citation type="journal article" date="2014" name="Proc. Natl. Acad. Sci. U.S.A.">
        <title>Extensive sampling of basidiomycete genomes demonstrates inadequacy of the white-rot/brown-rot paradigm for wood decay fungi.</title>
        <authorList>
            <person name="Riley R."/>
            <person name="Salamov A.A."/>
            <person name="Brown D.W."/>
            <person name="Nagy L.G."/>
            <person name="Floudas D."/>
            <person name="Held B.W."/>
            <person name="Levasseur A."/>
            <person name="Lombard V."/>
            <person name="Morin E."/>
            <person name="Otillar R."/>
            <person name="Lindquist E.A."/>
            <person name="Sun H."/>
            <person name="LaButti K.M."/>
            <person name="Schmutz J."/>
            <person name="Jabbour D."/>
            <person name="Luo H."/>
            <person name="Baker S.E."/>
            <person name="Pisabarro A.G."/>
            <person name="Walton J.D."/>
            <person name="Blanchette R.A."/>
            <person name="Henrissat B."/>
            <person name="Martin F."/>
            <person name="Cullen D."/>
            <person name="Hibbett D.S."/>
            <person name="Grigoriev I.V."/>
        </authorList>
    </citation>
    <scope>NUCLEOTIDE SEQUENCE [LARGE SCALE GENOMIC DNA]</scope>
    <source>
        <strain evidence="2">CBS 339.88</strain>
    </source>
</reference>
<name>A0A067S4Z0_GALM3</name>
<protein>
    <submittedName>
        <fullName evidence="1">Uncharacterized protein</fullName>
    </submittedName>
</protein>
<evidence type="ECO:0000313" key="2">
    <source>
        <dbReference type="Proteomes" id="UP000027222"/>
    </source>
</evidence>
<proteinExistence type="predicted"/>
<organism evidence="1 2">
    <name type="scientific">Galerina marginata (strain CBS 339.88)</name>
    <dbReference type="NCBI Taxonomy" id="685588"/>
    <lineage>
        <taxon>Eukaryota</taxon>
        <taxon>Fungi</taxon>
        <taxon>Dikarya</taxon>
        <taxon>Basidiomycota</taxon>
        <taxon>Agaricomycotina</taxon>
        <taxon>Agaricomycetes</taxon>
        <taxon>Agaricomycetidae</taxon>
        <taxon>Agaricales</taxon>
        <taxon>Agaricineae</taxon>
        <taxon>Strophariaceae</taxon>
        <taxon>Galerina</taxon>
    </lineage>
</organism>
<dbReference type="Proteomes" id="UP000027222">
    <property type="component" value="Unassembled WGS sequence"/>
</dbReference>
<keyword evidence="2" id="KW-1185">Reference proteome</keyword>